<accession>A0A0Q9YFZ3</accession>
<dbReference type="Gene3D" id="3.40.50.1950">
    <property type="entry name" value="Flavin prenyltransferase-like"/>
    <property type="match status" value="1"/>
</dbReference>
<feature type="binding site" evidence="3">
    <location>
        <position position="282"/>
    </location>
    <ligand>
        <name>CTP</name>
        <dbReference type="ChEBI" id="CHEBI:37563"/>
    </ligand>
</feature>
<feature type="region of interest" description="Phosphopantothenate--cysteine ligase" evidence="3">
    <location>
        <begin position="194"/>
        <end position="404"/>
    </location>
</feature>
<dbReference type="EMBL" id="LKHV02000001">
    <property type="protein sequence ID" value="MCS5707442.1"/>
    <property type="molecule type" value="Genomic_DNA"/>
</dbReference>
<dbReference type="Gene3D" id="3.40.50.10300">
    <property type="entry name" value="CoaB-like"/>
    <property type="match status" value="1"/>
</dbReference>
<feature type="binding site" evidence="3">
    <location>
        <position position="292"/>
    </location>
    <ligand>
        <name>CTP</name>
        <dbReference type="ChEBI" id="CHEBI:37563"/>
    </ligand>
</feature>
<keyword evidence="3 4" id="KW-0436">Ligase</keyword>
<feature type="region of interest" description="Phosphopantothenoylcysteine decarboxylase" evidence="3">
    <location>
        <begin position="1"/>
        <end position="193"/>
    </location>
</feature>
<keyword evidence="3 4" id="KW-0285">Flavoprotein</keyword>
<dbReference type="Pfam" id="PF04127">
    <property type="entry name" value="DFP"/>
    <property type="match status" value="1"/>
</dbReference>
<name>A0A0Q9YFZ3_9GAMM</name>
<evidence type="ECO:0000256" key="4">
    <source>
        <dbReference type="RuleBase" id="RU364078"/>
    </source>
</evidence>
<reference evidence="8" key="2">
    <citation type="journal article" date="2016" name="Genome Announc.">
        <title>Draft Genome Sequences of Two Novel Amoeba-Resistant Intranuclear Bacteria, 'Candidatus Berkiella cookevillensis' and 'Candidatus Berkiella aquae'.</title>
        <authorList>
            <person name="Mehari Y.T."/>
            <person name="Arivett B.A."/>
            <person name="Farone A.L."/>
            <person name="Gunderson J.H."/>
            <person name="Farone M.B."/>
        </authorList>
    </citation>
    <scope>NUCLEOTIDE SEQUENCE</scope>
    <source>
        <strain evidence="8">CC99</strain>
    </source>
</reference>
<dbReference type="PATRIC" id="fig|1590042.3.peg.475"/>
<dbReference type="OrthoDB" id="9802554at2"/>
<comment type="pathway">
    <text evidence="3 4">Cofactor biosynthesis; coenzyme A biosynthesis; CoA from (R)-pantothenate: step 3/5.</text>
</comment>
<feature type="binding site" evidence="3">
    <location>
        <begin position="276"/>
        <end position="278"/>
    </location>
    <ligand>
        <name>CTP</name>
        <dbReference type="ChEBI" id="CHEBI:37563"/>
    </ligand>
</feature>
<comment type="similarity">
    <text evidence="3 4">In the C-terminal section; belongs to the PPC synthetase family.</text>
</comment>
<dbReference type="UniPathway" id="UPA00241">
    <property type="reaction ID" value="UER00353"/>
</dbReference>
<reference evidence="7" key="1">
    <citation type="submission" date="2015-09" db="EMBL/GenBank/DDBJ databases">
        <title>Draft Genome Sequences of Two Novel Amoeba-resistant Intranuclear Bacteria, Candidatus Berkiella cookevillensis and Candidatus Berkiella aquae.</title>
        <authorList>
            <person name="Mehari Y.T."/>
            <person name="Arivett B.A."/>
            <person name="Farone A.L."/>
            <person name="Gunderson J.H."/>
            <person name="Farone M.B."/>
        </authorList>
    </citation>
    <scope>NUCLEOTIDE SEQUENCE [LARGE SCALE GENOMIC DNA]</scope>
    <source>
        <strain evidence="7">CC99</strain>
    </source>
</reference>
<dbReference type="GO" id="GO:0015937">
    <property type="term" value="P:coenzyme A biosynthetic process"/>
    <property type="evidence" value="ECO:0007669"/>
    <property type="project" value="UniProtKB-UniRule"/>
</dbReference>
<comment type="similarity">
    <text evidence="3 4">In the N-terminal section; belongs to the HFCD (homo-oligomeric flavin containing Cys decarboxylase) superfamily.</text>
</comment>
<feature type="active site" description="Proton donor" evidence="3">
    <location>
        <position position="157"/>
    </location>
</feature>
<comment type="catalytic activity">
    <reaction evidence="3 4">
        <text>(R)-4'-phosphopantothenate + L-cysteine + CTP = N-[(R)-4-phosphopantothenoyl]-L-cysteine + CMP + diphosphate + H(+)</text>
        <dbReference type="Rhea" id="RHEA:19397"/>
        <dbReference type="ChEBI" id="CHEBI:10986"/>
        <dbReference type="ChEBI" id="CHEBI:15378"/>
        <dbReference type="ChEBI" id="CHEBI:33019"/>
        <dbReference type="ChEBI" id="CHEBI:35235"/>
        <dbReference type="ChEBI" id="CHEBI:37563"/>
        <dbReference type="ChEBI" id="CHEBI:59458"/>
        <dbReference type="ChEBI" id="CHEBI:60377"/>
        <dbReference type="EC" id="6.3.2.5"/>
    </reaction>
</comment>
<dbReference type="GO" id="GO:0010181">
    <property type="term" value="F:FMN binding"/>
    <property type="evidence" value="ECO:0007669"/>
    <property type="project" value="UniProtKB-UniRule"/>
</dbReference>
<dbReference type="InterPro" id="IPR036551">
    <property type="entry name" value="Flavin_trans-like"/>
</dbReference>
<evidence type="ECO:0000313" key="7">
    <source>
        <dbReference type="EMBL" id="KRG19445.1"/>
    </source>
</evidence>
<keyword evidence="3" id="KW-0460">Magnesium</keyword>
<evidence type="ECO:0000313" key="9">
    <source>
        <dbReference type="Proteomes" id="UP000051494"/>
    </source>
</evidence>
<feature type="binding site" evidence="3">
    <location>
        <position position="342"/>
    </location>
    <ligand>
        <name>CTP</name>
        <dbReference type="ChEBI" id="CHEBI:37563"/>
    </ligand>
</feature>
<keyword evidence="2 3" id="KW-0456">Lyase</keyword>
<evidence type="ECO:0000313" key="8">
    <source>
        <dbReference type="EMBL" id="MCS5707442.1"/>
    </source>
</evidence>
<gene>
    <name evidence="3 7" type="primary">coaBC</name>
    <name evidence="8" type="ORF">CC99x_000845</name>
    <name evidence="7" type="ORF">CC99x_00457</name>
</gene>
<evidence type="ECO:0000256" key="3">
    <source>
        <dbReference type="HAMAP-Rule" id="MF_02225"/>
    </source>
</evidence>
<dbReference type="NCBIfam" id="TIGR00521">
    <property type="entry name" value="coaBC_dfp"/>
    <property type="match status" value="1"/>
</dbReference>
<dbReference type="PROSITE" id="PS50890">
    <property type="entry name" value="PUA"/>
    <property type="match status" value="1"/>
</dbReference>
<comment type="pathway">
    <text evidence="3 4">Cofactor biosynthesis; coenzyme A biosynthesis; CoA from (R)-pantothenate: step 2/5.</text>
</comment>
<dbReference type="InterPro" id="IPR007085">
    <property type="entry name" value="DNA/pantothenate-metab_flavo_C"/>
</dbReference>
<dbReference type="RefSeq" id="WP_057623253.1">
    <property type="nucleotide sequence ID" value="NZ_LKHV02000001.1"/>
</dbReference>
<organism evidence="7">
    <name type="scientific">Candidatus Berkiella cookevillensis</name>
    <dbReference type="NCBI Taxonomy" id="437022"/>
    <lineage>
        <taxon>Bacteria</taxon>
        <taxon>Pseudomonadati</taxon>
        <taxon>Pseudomonadota</taxon>
        <taxon>Gammaproteobacteria</taxon>
        <taxon>Candidatus Berkiellales</taxon>
        <taxon>Candidatus Berkiellaceae</taxon>
        <taxon>Candidatus Berkiella</taxon>
    </lineage>
</organism>
<dbReference type="PANTHER" id="PTHR14359:SF6">
    <property type="entry name" value="PHOSPHOPANTOTHENOYLCYSTEINE DECARBOXYLASE"/>
    <property type="match status" value="1"/>
</dbReference>
<dbReference type="SUPFAM" id="SSF52507">
    <property type="entry name" value="Homo-oligomeric flavin-containing Cys decarboxylases, HFCD"/>
    <property type="match status" value="1"/>
</dbReference>
<dbReference type="GO" id="GO:0004632">
    <property type="term" value="F:phosphopantothenate--cysteine ligase activity"/>
    <property type="evidence" value="ECO:0007669"/>
    <property type="project" value="UniProtKB-UniRule"/>
</dbReference>
<dbReference type="EC" id="6.3.2.5" evidence="3"/>
<dbReference type="AlphaFoldDB" id="A0A0Q9YFZ3"/>
<feature type="binding site" evidence="3">
    <location>
        <position position="328"/>
    </location>
    <ligand>
        <name>CTP</name>
        <dbReference type="ChEBI" id="CHEBI:37563"/>
    </ligand>
</feature>
<dbReference type="HAMAP" id="MF_02225">
    <property type="entry name" value="CoaBC"/>
    <property type="match status" value="1"/>
</dbReference>
<feature type="domain" description="Flavoprotein" evidence="5">
    <location>
        <begin position="6"/>
        <end position="175"/>
    </location>
</feature>
<comment type="cofactor">
    <cofactor evidence="3">
        <name>Mg(2+)</name>
        <dbReference type="ChEBI" id="CHEBI:18420"/>
    </cofactor>
</comment>
<keyword evidence="3" id="KW-0479">Metal-binding</keyword>
<evidence type="ECO:0000259" key="5">
    <source>
        <dbReference type="Pfam" id="PF02441"/>
    </source>
</evidence>
<dbReference type="GO" id="GO:0046872">
    <property type="term" value="F:metal ion binding"/>
    <property type="evidence" value="ECO:0007669"/>
    <property type="project" value="UniProtKB-KW"/>
</dbReference>
<dbReference type="InterPro" id="IPR035929">
    <property type="entry name" value="CoaB-like_sf"/>
</dbReference>
<dbReference type="Pfam" id="PF02441">
    <property type="entry name" value="Flavoprotein"/>
    <property type="match status" value="1"/>
</dbReference>
<keyword evidence="3 4" id="KW-0288">FMN</keyword>
<dbReference type="Proteomes" id="UP000051494">
    <property type="component" value="Unassembled WGS sequence"/>
</dbReference>
<comment type="function">
    <text evidence="4">Catalyzes two steps in the biosynthesis of coenzyme A. In the first step cysteine is conjugated to 4'-phosphopantothenate to form 4-phosphopantothenoylcysteine, in the latter compound is decarboxylated to form 4'-phosphopantotheine.</text>
</comment>
<dbReference type="GO" id="GO:0071513">
    <property type="term" value="C:phosphopantothenoylcysteine decarboxylase complex"/>
    <property type="evidence" value="ECO:0007669"/>
    <property type="project" value="TreeGrafter"/>
</dbReference>
<evidence type="ECO:0000256" key="1">
    <source>
        <dbReference type="ARBA" id="ARBA00022793"/>
    </source>
</evidence>
<dbReference type="PANTHER" id="PTHR14359">
    <property type="entry name" value="HOMO-OLIGOMERIC FLAVIN CONTAINING CYS DECARBOXYLASE FAMILY"/>
    <property type="match status" value="1"/>
</dbReference>
<feature type="domain" description="DNA/pantothenate metabolism flavoprotein C-terminal" evidence="6">
    <location>
        <begin position="189"/>
        <end position="399"/>
    </location>
</feature>
<reference evidence="8" key="3">
    <citation type="submission" date="2021-06" db="EMBL/GenBank/DDBJ databases">
        <title>Genomic Description and Analysis of Intracellular Bacteria, Candidatus Berkiella cookevillensis and Candidatus Berkiella aquae.</title>
        <authorList>
            <person name="Kidane D.T."/>
            <person name="Mehari Y.T."/>
            <person name="Rice F.C."/>
            <person name="Arivett B.A."/>
            <person name="Farone A.L."/>
            <person name="Berk S.G."/>
            <person name="Farone M.B."/>
        </authorList>
    </citation>
    <scope>NUCLEOTIDE SEQUENCE</scope>
    <source>
        <strain evidence="8">CC99</strain>
    </source>
</reference>
<protein>
    <recommendedName>
        <fullName evidence="3">Coenzyme A biosynthesis bifunctional protein CoaBC</fullName>
    </recommendedName>
    <alternativeName>
        <fullName evidence="3">DNA/pantothenate metabolism flavoprotein</fullName>
    </alternativeName>
    <alternativeName>
        <fullName evidence="3">Phosphopantothenoylcysteine synthetase/decarboxylase</fullName>
        <shortName evidence="3">PPCS-PPCDC</shortName>
    </alternativeName>
    <domain>
        <recommendedName>
            <fullName evidence="3">Phosphopantothenoylcysteine decarboxylase</fullName>
            <shortName evidence="3">PPC decarboxylase</shortName>
            <shortName evidence="3">PPC-DC</shortName>
            <ecNumber evidence="3">4.1.1.36</ecNumber>
        </recommendedName>
        <alternativeName>
            <fullName evidence="3">CoaC</fullName>
        </alternativeName>
    </domain>
    <domain>
        <recommendedName>
            <fullName evidence="3">Phosphopantothenate--cysteine ligase</fullName>
            <ecNumber evidence="3">6.3.2.5</ecNumber>
        </recommendedName>
        <alternativeName>
            <fullName evidence="3">CoaB</fullName>
        </alternativeName>
        <alternativeName>
            <fullName evidence="3">Phosphopantothenoylcysteine synthetase</fullName>
            <shortName evidence="3">PPC synthetase</shortName>
            <shortName evidence="3">PPC-S</shortName>
        </alternativeName>
    </domain>
</protein>
<dbReference type="EMBL" id="LKHV01000002">
    <property type="protein sequence ID" value="KRG19445.1"/>
    <property type="molecule type" value="Genomic_DNA"/>
</dbReference>
<dbReference type="SUPFAM" id="SSF102645">
    <property type="entry name" value="CoaB-like"/>
    <property type="match status" value="1"/>
</dbReference>
<evidence type="ECO:0000256" key="2">
    <source>
        <dbReference type="ARBA" id="ARBA00023239"/>
    </source>
</evidence>
<comment type="function">
    <text evidence="3">Catalyzes two sequential steps in the biosynthesis of coenzyme A. In the first step cysteine is conjugated to 4'-phosphopantothenate to form 4-phosphopantothenoylcysteine. In the second step the latter compound is decarboxylated to form 4'-phosphopantotheine.</text>
</comment>
<keyword evidence="9" id="KW-1185">Reference proteome</keyword>
<dbReference type="InterPro" id="IPR005252">
    <property type="entry name" value="CoaBC"/>
</dbReference>
<keyword evidence="3" id="KW-0511">Multifunctional enzyme</keyword>
<evidence type="ECO:0000259" key="6">
    <source>
        <dbReference type="Pfam" id="PF04127"/>
    </source>
</evidence>
<sequence>MSFSQNWLLGVAGGIAAYKAPEIVRLLKQKGADVRVVLSGNASEFVTKMTLQALSGHPVHDELFDSVFEAAMGHIELAKWADQILIAPLSANRLAALAHGFADDLLSTLCLASNAPVWVAPAMNKQMWSHTATQENLAILQRRGVHCVGPDFGIQACGDIGWGRMLEPGDILEQIQVKMNAHKEDKDILAGLSLLITAGPTREYLDPVRFISNKSSGKMGYALASAARDMGANVTLISGPVSLVVPEGITVISVESAQQMYKAVMDASRGVDIVIGCAAVADFGFQEQFKQKIKKHPDHDEYPVVLLKNPDIMSAVAHQENRPFCVGFAAETENFRHNAKEKLQRKKLDMIALNDISQSAIGFDADDNQLTVFSATEEYVIPRASKYEVARLLLKKIREVACKK</sequence>
<proteinExistence type="inferred from homology"/>
<keyword evidence="1 3" id="KW-0210">Decarboxylase</keyword>
<comment type="caution">
    <text evidence="3">Lacks conserved residue(s) required for the propagation of feature annotation.</text>
</comment>
<comment type="catalytic activity">
    <reaction evidence="3 4">
        <text>N-[(R)-4-phosphopantothenoyl]-L-cysteine + H(+) = (R)-4'-phosphopantetheine + CO2</text>
        <dbReference type="Rhea" id="RHEA:16793"/>
        <dbReference type="ChEBI" id="CHEBI:15378"/>
        <dbReference type="ChEBI" id="CHEBI:16526"/>
        <dbReference type="ChEBI" id="CHEBI:59458"/>
        <dbReference type="ChEBI" id="CHEBI:61723"/>
        <dbReference type="EC" id="4.1.1.36"/>
    </reaction>
</comment>
<dbReference type="InterPro" id="IPR003382">
    <property type="entry name" value="Flavoprotein"/>
</dbReference>
<comment type="caution">
    <text evidence="7">The sequence shown here is derived from an EMBL/GenBank/DDBJ whole genome shotgun (WGS) entry which is preliminary data.</text>
</comment>
<dbReference type="GO" id="GO:0004633">
    <property type="term" value="F:phosphopantothenoylcysteine decarboxylase activity"/>
    <property type="evidence" value="ECO:0007669"/>
    <property type="project" value="UniProtKB-UniRule"/>
</dbReference>
<feature type="binding site" evidence="3">
    <location>
        <position position="346"/>
    </location>
    <ligand>
        <name>CTP</name>
        <dbReference type="ChEBI" id="CHEBI:37563"/>
    </ligand>
</feature>
<dbReference type="EC" id="4.1.1.36" evidence="3"/>
<comment type="cofactor">
    <cofactor evidence="3">
        <name>FMN</name>
        <dbReference type="ChEBI" id="CHEBI:58210"/>
    </cofactor>
    <text evidence="3">Binds 1 FMN per subunit.</text>
</comment>
<dbReference type="STRING" id="437022.CC99x_00457"/>
<dbReference type="GO" id="GO:0015941">
    <property type="term" value="P:pantothenate catabolic process"/>
    <property type="evidence" value="ECO:0007669"/>
    <property type="project" value="InterPro"/>
</dbReference>